<dbReference type="EMBL" id="LBZM01000018">
    <property type="protein sequence ID" value="KKR71814.1"/>
    <property type="molecule type" value="Genomic_DNA"/>
</dbReference>
<dbReference type="Proteomes" id="UP000034664">
    <property type="component" value="Unassembled WGS sequence"/>
</dbReference>
<dbReference type="Gene3D" id="1.25.40.10">
    <property type="entry name" value="Tetratricopeptide repeat domain"/>
    <property type="match status" value="1"/>
</dbReference>
<keyword evidence="1" id="KW-0677">Repeat</keyword>
<dbReference type="PANTHER" id="PTHR22904:SF523">
    <property type="entry name" value="STRESS-INDUCED-PHOSPHOPROTEIN 1"/>
    <property type="match status" value="1"/>
</dbReference>
<feature type="transmembrane region" description="Helical" evidence="5">
    <location>
        <begin position="378"/>
        <end position="398"/>
    </location>
</feature>
<evidence type="ECO:0000256" key="2">
    <source>
        <dbReference type="ARBA" id="ARBA00022803"/>
    </source>
</evidence>
<keyword evidence="5" id="KW-1133">Transmembrane helix</keyword>
<evidence type="ECO:0000313" key="6">
    <source>
        <dbReference type="EMBL" id="KKR71814.1"/>
    </source>
</evidence>
<dbReference type="PROSITE" id="PS50005">
    <property type="entry name" value="TPR"/>
    <property type="match status" value="1"/>
</dbReference>
<dbReference type="AlphaFoldDB" id="A0A0G0T485"/>
<dbReference type="Pfam" id="PF13432">
    <property type="entry name" value="TPR_16"/>
    <property type="match status" value="1"/>
</dbReference>
<feature type="region of interest" description="Disordered" evidence="4">
    <location>
        <begin position="623"/>
        <end position="684"/>
    </location>
</feature>
<dbReference type="InterPro" id="IPR011990">
    <property type="entry name" value="TPR-like_helical_dom_sf"/>
</dbReference>
<dbReference type="SUPFAM" id="SSF48452">
    <property type="entry name" value="TPR-like"/>
    <property type="match status" value="1"/>
</dbReference>
<accession>A0A0G0T485</accession>
<feature type="transmembrane region" description="Helical" evidence="5">
    <location>
        <begin position="121"/>
        <end position="141"/>
    </location>
</feature>
<feature type="transmembrane region" description="Helical" evidence="5">
    <location>
        <begin position="64"/>
        <end position="83"/>
    </location>
</feature>
<feature type="transmembrane region" description="Helical" evidence="5">
    <location>
        <begin position="89"/>
        <end position="109"/>
    </location>
</feature>
<gene>
    <name evidence="6" type="ORF">UU14_C0018G0013</name>
</gene>
<organism evidence="6 7">
    <name type="scientific">Candidatus Roizmanbacteria bacterium GW2011_GWB1_40_7</name>
    <dbReference type="NCBI Taxonomy" id="1618482"/>
    <lineage>
        <taxon>Bacteria</taxon>
        <taxon>Candidatus Roizmaniibacteriota</taxon>
    </lineage>
</organism>
<feature type="transmembrane region" description="Helical" evidence="5">
    <location>
        <begin position="280"/>
        <end position="302"/>
    </location>
</feature>
<dbReference type="GO" id="GO:0051879">
    <property type="term" value="F:Hsp90 protein binding"/>
    <property type="evidence" value="ECO:0007669"/>
    <property type="project" value="TreeGrafter"/>
</dbReference>
<comment type="caution">
    <text evidence="6">The sequence shown here is derived from an EMBL/GenBank/DDBJ whole genome shotgun (WGS) entry which is preliminary data.</text>
</comment>
<dbReference type="InterPro" id="IPR019734">
    <property type="entry name" value="TPR_rpt"/>
</dbReference>
<keyword evidence="5" id="KW-0812">Transmembrane</keyword>
<evidence type="ECO:0000256" key="3">
    <source>
        <dbReference type="PROSITE-ProRule" id="PRU00339"/>
    </source>
</evidence>
<evidence type="ECO:0000256" key="4">
    <source>
        <dbReference type="SAM" id="MobiDB-lite"/>
    </source>
</evidence>
<reference evidence="6 7" key="1">
    <citation type="journal article" date="2015" name="Nature">
        <title>rRNA introns, odd ribosomes, and small enigmatic genomes across a large radiation of phyla.</title>
        <authorList>
            <person name="Brown C.T."/>
            <person name="Hug L.A."/>
            <person name="Thomas B.C."/>
            <person name="Sharon I."/>
            <person name="Castelle C.J."/>
            <person name="Singh A."/>
            <person name="Wilkins M.J."/>
            <person name="Williams K.H."/>
            <person name="Banfield J.F."/>
        </authorList>
    </citation>
    <scope>NUCLEOTIDE SEQUENCE [LARGE SCALE GENOMIC DNA]</scope>
</reference>
<proteinExistence type="predicted"/>
<dbReference type="SMART" id="SM00028">
    <property type="entry name" value="TPR"/>
    <property type="match status" value="3"/>
</dbReference>
<sequence length="684" mass="74910">MKFRPLLIIQLFIFLIPLFFLPVTRDFIDYNKNMLLFGLSMAALIVYAAKSVKERKLTLHIDQMHYAVLALVASYVVSLIVMSPNKIEAFLQPGGVSTIISLAILYFIVPQLTPIKSTRDVLIPLVASAALVAVYSIANMFGLLNTLPLPAILKNPNVTPAGPLLTATIFLGIVSAATAKELIMSKKQKISRLVIFGAAFLIILAGFVVNAFRLTQDESRPLFLPTAASWSIAAENIKVPLQALFGVGPGNYTNAFTIGRPAGLNNTDIWNIRFSSASNYLLHLFTETGFVGLISFLLLIYFTVRHKNKSLGAIVSLIALAVFSHNVLILAVLFLFLMAMTSRNAVQLSFPDTSNTHQHAALAHALGLENQKLPSFSFVPAVTAILLVAIAGAGIYFSSLGYRAEMAMTQGILSAATPNNQQTYDLQRKAIELNPYHSDYRIIFSRTNLALANLISQKEEPTEEDIQTVTQLVLQSVNNGKLAVQLRPGAATWENLGTIYRNLITAADGAADWTVQSYNQAIAFDQTNVVLRLNLGQVYYALKLYEPAARQFEIAVQLHPKFANAWYNLANANRELGNIQVARLAYNQTLALIDPNSPDFQTAQAELDALPEEIAQDQRNLEELQNPEDATGQEVETNVKLTEEEGPELTFPEDVAGEATVSAGTEEEGNFQLNEPSPTPAPTE</sequence>
<protein>
    <submittedName>
        <fullName evidence="6">Tetratricopeptide repeat domain protein</fullName>
    </submittedName>
</protein>
<feature type="transmembrane region" description="Helical" evidence="5">
    <location>
        <begin position="314"/>
        <end position="340"/>
    </location>
</feature>
<feature type="repeat" description="TPR" evidence="3">
    <location>
        <begin position="529"/>
        <end position="562"/>
    </location>
</feature>
<keyword evidence="5" id="KW-0472">Membrane</keyword>
<dbReference type="PANTHER" id="PTHR22904">
    <property type="entry name" value="TPR REPEAT CONTAINING PROTEIN"/>
    <property type="match status" value="1"/>
</dbReference>
<evidence type="ECO:0000313" key="7">
    <source>
        <dbReference type="Proteomes" id="UP000034664"/>
    </source>
</evidence>
<feature type="transmembrane region" description="Helical" evidence="5">
    <location>
        <begin position="161"/>
        <end position="179"/>
    </location>
</feature>
<feature type="transmembrane region" description="Helical" evidence="5">
    <location>
        <begin position="35"/>
        <end position="52"/>
    </location>
</feature>
<keyword evidence="2 3" id="KW-0802">TPR repeat</keyword>
<evidence type="ECO:0000256" key="1">
    <source>
        <dbReference type="ARBA" id="ARBA00022737"/>
    </source>
</evidence>
<feature type="transmembrane region" description="Helical" evidence="5">
    <location>
        <begin position="191"/>
        <end position="212"/>
    </location>
</feature>
<evidence type="ECO:0000256" key="5">
    <source>
        <dbReference type="SAM" id="Phobius"/>
    </source>
</evidence>
<name>A0A0G0T485_9BACT</name>